<name>A0ABS3T9H2_9BACT</name>
<dbReference type="Proteomes" id="UP000670527">
    <property type="component" value="Unassembled WGS sequence"/>
</dbReference>
<accession>A0ABS3T9H2</accession>
<proteinExistence type="predicted"/>
<reference evidence="2 3" key="1">
    <citation type="submission" date="2021-03" db="EMBL/GenBank/DDBJ databases">
        <authorList>
            <person name="Kim M.K."/>
        </authorList>
    </citation>
    <scope>NUCLEOTIDE SEQUENCE [LARGE SCALE GENOMIC DNA]</scope>
    <source>
        <strain evidence="2 3">BT507</strain>
    </source>
</reference>
<dbReference type="InterPro" id="IPR036249">
    <property type="entry name" value="Thioredoxin-like_sf"/>
</dbReference>
<comment type="caution">
    <text evidence="2">The sequence shown here is derived from an EMBL/GenBank/DDBJ whole genome shotgun (WGS) entry which is preliminary data.</text>
</comment>
<feature type="domain" description="Thioredoxin" evidence="1">
    <location>
        <begin position="234"/>
        <end position="371"/>
    </location>
</feature>
<dbReference type="PROSITE" id="PS51352">
    <property type="entry name" value="THIOREDOXIN_2"/>
    <property type="match status" value="1"/>
</dbReference>
<dbReference type="InterPro" id="IPR013766">
    <property type="entry name" value="Thioredoxin_domain"/>
</dbReference>
<dbReference type="Gene3D" id="3.40.30.10">
    <property type="entry name" value="Glutaredoxin"/>
    <property type="match status" value="1"/>
</dbReference>
<dbReference type="InterPro" id="IPR013740">
    <property type="entry name" value="Redoxin"/>
</dbReference>
<dbReference type="Pfam" id="PF08534">
    <property type="entry name" value="Redoxin"/>
    <property type="match status" value="1"/>
</dbReference>
<dbReference type="InterPro" id="IPR050553">
    <property type="entry name" value="Thioredoxin_ResA/DsbE_sf"/>
</dbReference>
<dbReference type="SUPFAM" id="SSF52833">
    <property type="entry name" value="Thioredoxin-like"/>
    <property type="match status" value="1"/>
</dbReference>
<dbReference type="RefSeq" id="WP_208306876.1">
    <property type="nucleotide sequence ID" value="NZ_JAGETX010000002.1"/>
</dbReference>
<evidence type="ECO:0000313" key="2">
    <source>
        <dbReference type="EMBL" id="MBO3270311.1"/>
    </source>
</evidence>
<protein>
    <submittedName>
        <fullName evidence="2">TlpA family protein disulfide reductase</fullName>
    </submittedName>
</protein>
<dbReference type="PANTHER" id="PTHR42852:SF13">
    <property type="entry name" value="PROTEIN DIPZ"/>
    <property type="match status" value="1"/>
</dbReference>
<dbReference type="PANTHER" id="PTHR42852">
    <property type="entry name" value="THIOL:DISULFIDE INTERCHANGE PROTEIN DSBE"/>
    <property type="match status" value="1"/>
</dbReference>
<evidence type="ECO:0000313" key="3">
    <source>
        <dbReference type="Proteomes" id="UP000670527"/>
    </source>
</evidence>
<keyword evidence="3" id="KW-1185">Reference proteome</keyword>
<dbReference type="EMBL" id="JAGETX010000002">
    <property type="protein sequence ID" value="MBO3270311.1"/>
    <property type="molecule type" value="Genomic_DNA"/>
</dbReference>
<evidence type="ECO:0000259" key="1">
    <source>
        <dbReference type="PROSITE" id="PS51352"/>
    </source>
</evidence>
<organism evidence="2 3">
    <name type="scientific">Hymenobacter defluvii</name>
    <dbReference type="NCBI Taxonomy" id="2054411"/>
    <lineage>
        <taxon>Bacteria</taxon>
        <taxon>Pseudomonadati</taxon>
        <taxon>Bacteroidota</taxon>
        <taxon>Cytophagia</taxon>
        <taxon>Cytophagales</taxon>
        <taxon>Hymenobacteraceae</taxon>
        <taxon>Hymenobacter</taxon>
    </lineage>
</organism>
<gene>
    <name evidence="2" type="ORF">J4D97_06610</name>
</gene>
<dbReference type="CDD" id="cd02966">
    <property type="entry name" value="TlpA_like_family"/>
    <property type="match status" value="1"/>
</dbReference>
<sequence length="371" mass="40585">MKKGVALFLAVFGSFTICYGQTGQEALQKYQAAAAAFATVSYSVQRVDTFPDGSVWNHQGRGIMQRDAKSQLLKARFLGTRLDVHRSFLYDGKAGFDLDDSTKTYQVEQDPYLPGVLGGPGGQMLVEELFTIDPSYQEVTYSRSAQGPVITLHYPDRPKIDVRNRYTYLVLDEKTGLPKVVKTKEQKTGGTRVVMKTLSNLRVNNPADASTLNSTTFLSAYTAAASATPIARPTLLNKQAPAFRLTSFDKKPVALSSYLGKVVLLDMWTTSCSPCIASMPAIQRLQEKYRQQGLAVVGVLMDPGNAARAQGILKRQGAAYLNVSGDEATEKAYQVNEYPRYLLVDKQGKVVLDITGGGQDELIESAVKKAL</sequence>